<sequence>MAAKKEEGIQLQEIKVKHAKITIEGDGDLVLNKMNDVAAMDLINARKDKAKRTEKSNVWEEIITSMHWRDGKPTDFSEEGLVDALTNNAPCITSFGLLKSFCDSVVRNGIDKYSTKFKAGVNVIAKGGLIPITFAEHRIDERLMSPKKGSPVLVHLNRFSGWKATFEISYVENIYSIEQIINIIELAGFGCGIGSGRTSGYGRYHISRENIEIY</sequence>
<proteinExistence type="predicted"/>
<evidence type="ECO:0000313" key="1">
    <source>
        <dbReference type="EMBL" id="DAF43458.1"/>
    </source>
</evidence>
<protein>
    <submittedName>
        <fullName evidence="1">Uncharacterized protein</fullName>
    </submittedName>
</protein>
<organism evidence="1">
    <name type="scientific">Siphoviridae sp. ctEJG5</name>
    <dbReference type="NCBI Taxonomy" id="2827814"/>
    <lineage>
        <taxon>Viruses</taxon>
        <taxon>Duplodnaviria</taxon>
        <taxon>Heunggongvirae</taxon>
        <taxon>Uroviricota</taxon>
        <taxon>Caudoviricetes</taxon>
    </lineage>
</organism>
<reference evidence="1" key="1">
    <citation type="journal article" date="2021" name="Proc. Natl. Acad. Sci. U.S.A.">
        <title>A Catalog of Tens of Thousands of Viruses from Human Metagenomes Reveals Hidden Associations with Chronic Diseases.</title>
        <authorList>
            <person name="Tisza M.J."/>
            <person name="Buck C.B."/>
        </authorList>
    </citation>
    <scope>NUCLEOTIDE SEQUENCE</scope>
    <source>
        <strain evidence="1">CtEJG5</strain>
    </source>
</reference>
<name>A0A8S5RYI6_9CAUD</name>
<accession>A0A8S5RYI6</accession>
<dbReference type="EMBL" id="BK032506">
    <property type="protein sequence ID" value="DAF43458.1"/>
    <property type="molecule type" value="Genomic_DNA"/>
</dbReference>